<dbReference type="InterPro" id="IPR036709">
    <property type="entry name" value="Autotransporte_beta_dom_sf"/>
</dbReference>
<feature type="signal peptide" evidence="2">
    <location>
        <begin position="1"/>
        <end position="27"/>
    </location>
</feature>
<proteinExistence type="predicted"/>
<reference evidence="4 5" key="1">
    <citation type="submission" date="2022-10" db="EMBL/GenBank/DDBJ databases">
        <title>Erythrobacter sp. sf7 Genome sequencing.</title>
        <authorList>
            <person name="Park S."/>
        </authorList>
    </citation>
    <scope>NUCLEOTIDE SEQUENCE [LARGE SCALE GENOMIC DNA]</scope>
    <source>
        <strain evidence="5">sf7</strain>
    </source>
</reference>
<feature type="region of interest" description="Disordered" evidence="1">
    <location>
        <begin position="576"/>
        <end position="604"/>
    </location>
</feature>
<evidence type="ECO:0000313" key="5">
    <source>
        <dbReference type="Proteomes" id="UP001216558"/>
    </source>
</evidence>
<dbReference type="Gene3D" id="2.40.128.130">
    <property type="entry name" value="Autotransporter beta-domain"/>
    <property type="match status" value="1"/>
</dbReference>
<evidence type="ECO:0000256" key="1">
    <source>
        <dbReference type="SAM" id="MobiDB-lite"/>
    </source>
</evidence>
<sequence length="1297" mass="128557">MGFQSKRSALVVGTSIMAISLTMPAMAQMTTTTVPGVSLPAVATIPGEDPLETGVTSTGTPAATATVDSVANGTIEQRVVGEEGGASEDAASLTNDGSTTIRASATATNTEAQAIANASITDAVFQNIAGPYTAVSGTFVNTGTLTVASFASATGATGPGMGDAFGARAHSSAIGGVHQEAVIEGSKSGTTTVTHTNSGTFNFSSTAIASAVDSASASSELEEAVFMRAQGNGSGSVTGTTTLTNSGAIIAASTASATSTGLDAEATAGAGGGEHGLFHIRTAVNGTGVDVGNSTLANLAGGSITVSSTATATALGNASATALGGDGFSSAEDSKGTVILVQAQASGADEGTANSTITNAGTITATFTSQATSTGEDGTADAVTISNGTIRQIVEAGGPETFVGRVGTATLTNAAGGTIAISAAANSSAAADSNASAELGAAVLQNGEIIGVSNLAFSNAGTFSAGSSATADSSAALANAAALARGVRQAGISVGGFNAAFSNAGNFTVSAAANADGDSGATGSAEAVGYQVISEPMALAVTNSGTFTVNANATSNGGAEASATGMEFFATIDPTTLPPEEGGGGGEHGGGGGGGGGEEEVEDPWDGWTNSISGSVTNSGTIAVNATATGGTPVQGPLAFADALGVHFASAVNTATFTNSGTIRATSITNGGLSEAVGILVSDFSTSPVLPGETDRMTIVNAGGTIIARVSSDGGATFQHGTAIDTGFAPNPVDISFTGDSNVYGNIVLGGSDTVTIANGTTTFDGIINPVGPVMDGIALLSAGPVGPLVGSLTVANGATLYLVDQPNDNPSYDGPAAVNVDSFTIAGGGTLQLQLPSSTMEADAEAAYPYVNANTASITGANLRLVMNTPNGLYDDLYVFNDIIDAGTLTGQFASVVTDTGSVLLTPTASYDTESNVDLRIARVAFDGVAGLTANEAAAADAIEAAYDPMQGGDYGTLLANLFLIDDAGTYGEAMNQLSGGQYAGHMQALRNNALQVSTMVADQTDCALNKGGIEPCRDQDGGLRLWAAGGIHDARVRTDGNGIGMRSDGAHALLGVDYTTSNFTIGAFGGYRQVDSDADLYGGQVNSDGFQIGLLAGYDSGDFYLRANGSYSKLNGDSTRTVGVLSTAGTISGEPDFRVTSLYAEAGGRFALGQTWVTPFVGLEYTDVKMQGFTETGVGGANLAFAKQSQDETSFLAGIKWAGKLGIVVPEAKVAYRHDGDGVFGTMQRFADAPGNALFLTTSPQTDKDSVMAGVSLSALFNDRVTGRIGYQGRFASGLRDNAVFGSLVITFGGK</sequence>
<dbReference type="Pfam" id="PF03797">
    <property type="entry name" value="Autotransporter"/>
    <property type="match status" value="1"/>
</dbReference>
<organism evidence="4 5">
    <name type="scientific">Erythrobacter fulvus</name>
    <dbReference type="NCBI Taxonomy" id="2987523"/>
    <lineage>
        <taxon>Bacteria</taxon>
        <taxon>Pseudomonadati</taxon>
        <taxon>Pseudomonadota</taxon>
        <taxon>Alphaproteobacteria</taxon>
        <taxon>Sphingomonadales</taxon>
        <taxon>Erythrobacteraceae</taxon>
        <taxon>Erythrobacter/Porphyrobacter group</taxon>
        <taxon>Erythrobacter</taxon>
    </lineage>
</organism>
<feature type="domain" description="Autotransporter" evidence="3">
    <location>
        <begin position="1020"/>
        <end position="1294"/>
    </location>
</feature>
<dbReference type="Proteomes" id="UP001216558">
    <property type="component" value="Unassembled WGS sequence"/>
</dbReference>
<dbReference type="PROSITE" id="PS51208">
    <property type="entry name" value="AUTOTRANSPORTER"/>
    <property type="match status" value="1"/>
</dbReference>
<feature type="compositionally biased region" description="Gly residues" evidence="1">
    <location>
        <begin position="581"/>
        <end position="596"/>
    </location>
</feature>
<gene>
    <name evidence="4" type="ORF">OIK40_07425</name>
</gene>
<evidence type="ECO:0000313" key="4">
    <source>
        <dbReference type="EMBL" id="MDC8754467.1"/>
    </source>
</evidence>
<dbReference type="InterPro" id="IPR005546">
    <property type="entry name" value="Autotransporte_beta"/>
</dbReference>
<evidence type="ECO:0000256" key="2">
    <source>
        <dbReference type="SAM" id="SignalP"/>
    </source>
</evidence>
<dbReference type="RefSeq" id="WP_273677452.1">
    <property type="nucleotide sequence ID" value="NZ_JAQQXQ010000005.1"/>
</dbReference>
<evidence type="ECO:0000259" key="3">
    <source>
        <dbReference type="PROSITE" id="PS51208"/>
    </source>
</evidence>
<dbReference type="SMART" id="SM00869">
    <property type="entry name" value="Autotransporter"/>
    <property type="match status" value="1"/>
</dbReference>
<protein>
    <submittedName>
        <fullName evidence="4">Autotransporter outer membrane beta-barrel domain-containing protein</fullName>
    </submittedName>
</protein>
<name>A0ABT5JSC1_9SPHN</name>
<dbReference type="SUPFAM" id="SSF103515">
    <property type="entry name" value="Autotransporter"/>
    <property type="match status" value="1"/>
</dbReference>
<accession>A0ABT5JSC1</accession>
<comment type="caution">
    <text evidence="4">The sequence shown here is derived from an EMBL/GenBank/DDBJ whole genome shotgun (WGS) entry which is preliminary data.</text>
</comment>
<keyword evidence="2" id="KW-0732">Signal</keyword>
<feature type="chain" id="PRO_5046980514" evidence="2">
    <location>
        <begin position="28"/>
        <end position="1297"/>
    </location>
</feature>
<dbReference type="EMBL" id="JAQQXQ010000005">
    <property type="protein sequence ID" value="MDC8754467.1"/>
    <property type="molecule type" value="Genomic_DNA"/>
</dbReference>
<keyword evidence="5" id="KW-1185">Reference proteome</keyword>